<feature type="compositionally biased region" description="Low complexity" evidence="1">
    <location>
        <begin position="781"/>
        <end position="799"/>
    </location>
</feature>
<feature type="region of interest" description="Disordered" evidence="1">
    <location>
        <begin position="2134"/>
        <end position="2173"/>
    </location>
</feature>
<feature type="region of interest" description="Disordered" evidence="1">
    <location>
        <begin position="910"/>
        <end position="938"/>
    </location>
</feature>
<feature type="compositionally biased region" description="Polar residues" evidence="1">
    <location>
        <begin position="518"/>
        <end position="533"/>
    </location>
</feature>
<name>A0A6L0XNM1_LEIIN</name>
<feature type="compositionally biased region" description="Polar residues" evidence="1">
    <location>
        <begin position="708"/>
        <end position="720"/>
    </location>
</feature>
<feature type="region of interest" description="Disordered" evidence="1">
    <location>
        <begin position="1080"/>
        <end position="1108"/>
    </location>
</feature>
<proteinExistence type="predicted"/>
<dbReference type="Proteomes" id="UP000255414">
    <property type="component" value="Chromosome 33"/>
</dbReference>
<feature type="compositionally biased region" description="Polar residues" evidence="1">
    <location>
        <begin position="1"/>
        <end position="33"/>
    </location>
</feature>
<evidence type="ECO:0000256" key="1">
    <source>
        <dbReference type="SAM" id="MobiDB-lite"/>
    </source>
</evidence>
<feature type="compositionally biased region" description="Low complexity" evidence="1">
    <location>
        <begin position="394"/>
        <end position="405"/>
    </location>
</feature>
<dbReference type="PANTHER" id="PTHR35615">
    <property type="entry name" value="PRESENT IN THE OUTER MITOCHONDRIAL MEMBRANE PROTEOME 22-RELATED"/>
    <property type="match status" value="1"/>
</dbReference>
<feature type="region of interest" description="Disordered" evidence="1">
    <location>
        <begin position="518"/>
        <end position="565"/>
    </location>
</feature>
<feature type="region of interest" description="Disordered" evidence="1">
    <location>
        <begin position="358"/>
        <end position="405"/>
    </location>
</feature>
<feature type="region of interest" description="Disordered" evidence="1">
    <location>
        <begin position="774"/>
        <end position="868"/>
    </location>
</feature>
<accession>A0A6L0XNM1</accession>
<sequence>MQSAHATTSQFTASQPSCETFGSHSALQGSTELQPQQPQSPSSKRGPVGSSTDSTTCTVPASDDNALGYALSDGCYVPLWEEVESPPSLRPLPQPLAVFRDTQSPTGSRSDPNDKAGPSSLSTVDDRMLFSSQRQGPGCVPDRHRRHSQALETPKDVDLQPWRITSTMTQHQKPSDTSSSSSSSKTRETEASRKNSGVTAPPQLLRLEGSGRVSPRPREPSSIPLAASARQPTGGRLEPLGRAVSCDSAPAAPASSYPLRVGTSKTLDTTSFERIVLTPAASAPTYFCDTSTESGAGTASFFLREPVLAKSSSLNVGQNVASGGSPRAAWPLSWRGAPGDCGRSTGDAPHADQALRSGEPMAQVCRSSSATRQSSSSVASDRGLLSPMRVSPQGPGMPAAGAAHHATSSRGGEVFSIHTLVSRIKNVDNFDYGLQALGFPVEDCRRVSKASAGMRGERSSGDFGSYLMVASNRSRVKDQGGHSPRNPAAKTGSTAGGGGSFAGASSLLPLTRRQSKLPLTSSGVRAASPSASFGLSGVPPHSSKSASAAASSSTAQTSMSASLSKTLSRTMAPMAIGTERPVSTGDGLLSPAAPGALRTSAGAAAARPQLGGANEPSFTTSVIPAAAVATPPSESRSSIGSSDALVSASFRSIVLQSRRLPYKLDVVYGDLAHSSSNFTGNNSPCRSSAHGNSFKGPVAGRGGGVATGFSSTAKSWSATDQSERGDDGGALAVVEGEESDPLSAARRMPGSLGWTFGEDNFQDYEALVSLAVPPRSGSGSGSSSSSDGSFSFGESDLGLTLEEGKPTPRQLRRQGDGLGGGGSFTLEVPADGGVPLAKGTGRRSGRDRVWASGDYGSTPEGRRLPRRSRDTFFPFEDGSVNCSRGFSSLALSSFLRDAGPTNLKGMVWDSSSSVAPSNPVNSSAQDTSSPPSTSGRTAVMAREKGRMGGLSHPSLFQGISSTTAGTQTVPLAIVSATSIAVHTSTDPLEVPAQSSPLTIRGGASTSTTFEAVTGAARSNHQVPRPPMNVGSAAGLAHQNKVGQVAASGPDGVSSSNGTAEAPAELVRAGVLRWSKPLQAARMNRNTVSPSHGATTARSARRTQDELPASELELPRPKEWLDVRGLTVLECCGAAATNTPATARVFAVDGGYTVRVVQGNLVGDCKTDECVQRCAAAMAAANEANAPDKASVAASSPPLPSLLIDTAVTRFIEGGENAMVIVMDTVNDFVQRRRAAAAAAAVSLQDSMRGGGGSSPSSSLSPPAPSTHAEAFPTASVARAMCMRVVESFLSCKGVRAKTHPDCVADLKVAVALVPVSLQLNSPPTPRPTSTPTARASSPAEISPYAGERGVFYDVIYTACTRDTCCRPLEVATSPIFGACLNECQWHVVEDESDIAVVFELAQSLAGAARGRQQQRQGFLYIQFLHQCFIPDVAAARGADAATSPVCTQRRDSRHGDIVVSSFTITTSPYSSVVESILDQRADTPWPLLRYALGKGPCTVLAVVNVHEEDEEAAYPLSILQRLKSMQHPRPRCGSIRSYIAEQRNKISDLKWRLANITESRSETQATIKRLTVLISKLECGAKDAEDFLSDPKSAHVPVYVDARKAVPEVGGADPLVHTFSPTREAAPTCEAPQVLALVQHYSPVTGFASYSPRTVSSRPKETTARWLAATARTSPIDSTAPRTVSLTAQLSLTHSTRVQVGEITSLSEANTSELGWQRCATWRRLGERFRSGFNATVAVVQESAGENRAWSLRVVLELVRSVLKDSWGRVSNTPAKAGDDDQPRFSSRQVMRVAASVYHCSDSAVADLLRTSSTSRIATGTSVLGTVSFAPAKMAVRPLAGACAPVNVSSKPIASPGELETLLRGAVERLRAAQAAAEDAASHDGVQDALTRQCLLAPGYTVMSIELTQQVTGARRRSHASIDAEHSLNDSEDVYVSTLTVVNLGGHYALLSEAIRADTAAGDEHKDDPIAPYARRTAATIPATSSGAAPLTARALLARLLVHRRHMIVCAVALPAVPTPEAADQLLCTVRDFVKHVASQGATGATSLGSVRHFIAHLRDVLRVAEHRQGGVRYSLVSIRDAVKRAFAVLRDPRSVAFTFYPFTQEDAEALTLPASPLLVDRAAGESVSVREYGSSDTLTSGTVPTISGGGGRRAPTLSTAATENEGPRVPRAAARRATPMEATCPNGEAHGAFDCRAFGTAMSARTALLGNPATYYGICYDRKEDPPLLCRDVAMSLCRSAPRSRLCAPTTATPVTTTARTKVQHPSDIREKDEDKQVTVPSVVVLNAATTSSYVCRRGTWVSVPVPSTLPPVPAEPQYFSFGADELVRIKPTSIGMKSSRLMRAVSCVSRGRTAALLLSDTESCEATSSIAWLTLRTVIGGIFQSLSLKEVEGVQHCATMRAFLIEQDSKDVFADLLAPNLTSVHPRQPLTRLDYSPFCGPVPSETTAVPVKDLRDVNVALTSVLLGARLAHESATLTAAEQLQGCIVLHLTFHQYVPATAGVLADVVVSSLWCVHMGSSVGWMEALYKAPSTATGALLRYWLGGPCYTTAIAGFSRYVGVPAATWRALIDTQRRMSVIVLRMPRFGSVRAYMDYLSETVARCRKKAPAAAKLCGQLGSAVTVTGTSSVLAAASPRQKWKCDDSPQMVAGVADAVARVMVLLKEAQDMIDRSSDDGIAPTKQLGLLAHDEKMFAALDTV</sequence>
<feature type="compositionally biased region" description="Low complexity" evidence="1">
    <location>
        <begin position="366"/>
        <end position="380"/>
    </location>
</feature>
<feature type="region of interest" description="Disordered" evidence="1">
    <location>
        <begin position="1319"/>
        <end position="1340"/>
    </location>
</feature>
<dbReference type="PANTHER" id="PTHR35615:SF2">
    <property type="entry name" value="PROTEIN KINASE DOMAIN-CONTAINING PROTEIN"/>
    <property type="match status" value="1"/>
</dbReference>
<organism evidence="2 3">
    <name type="scientific">Leishmania infantum</name>
    <dbReference type="NCBI Taxonomy" id="5671"/>
    <lineage>
        <taxon>Eukaryota</taxon>
        <taxon>Discoba</taxon>
        <taxon>Euglenozoa</taxon>
        <taxon>Kinetoplastea</taxon>
        <taxon>Metakinetoplastina</taxon>
        <taxon>Trypanosomatida</taxon>
        <taxon>Trypanosomatidae</taxon>
        <taxon>Leishmaniinae</taxon>
        <taxon>Leishmania</taxon>
    </lineage>
</organism>
<feature type="region of interest" description="Disordered" evidence="1">
    <location>
        <begin position="678"/>
        <end position="728"/>
    </location>
</feature>
<evidence type="ECO:0000313" key="3">
    <source>
        <dbReference type="Proteomes" id="UP000255414"/>
    </source>
</evidence>
<reference evidence="2" key="1">
    <citation type="submission" date="2020-06" db="EMBL/GenBank/DDBJ databases">
        <authorList>
            <person name="Gonzalez-de la Fuente S."/>
            <person name="Peiro-Pastor R."/>
            <person name="Rastrojo A."/>
            <person name="Moreno J."/>
            <person name="Carrasco-Ramiro F."/>
            <person name="Requena JM."/>
            <person name="Aguado B."/>
        </authorList>
    </citation>
    <scope>NUCLEOTIDE SEQUENCE</scope>
</reference>
<feature type="compositionally biased region" description="Polar residues" evidence="1">
    <location>
        <begin position="101"/>
        <end position="110"/>
    </location>
</feature>
<dbReference type="EMBL" id="LR812966">
    <property type="protein sequence ID" value="CAC9534509.1"/>
    <property type="molecule type" value="Genomic_DNA"/>
</dbReference>
<feature type="compositionally biased region" description="Low complexity" evidence="1">
    <location>
        <begin position="34"/>
        <end position="43"/>
    </location>
</feature>
<feature type="region of interest" description="Disordered" evidence="1">
    <location>
        <begin position="85"/>
        <end position="242"/>
    </location>
</feature>
<dbReference type="OMA" id="CLNECQW"/>
<feature type="region of interest" description="Disordered" evidence="1">
    <location>
        <begin position="1"/>
        <end position="64"/>
    </location>
</feature>
<feature type="compositionally biased region" description="Low complexity" evidence="1">
    <location>
        <begin position="1329"/>
        <end position="1339"/>
    </location>
</feature>
<feature type="compositionally biased region" description="Polar residues" evidence="1">
    <location>
        <begin position="49"/>
        <end position="59"/>
    </location>
</feature>
<gene>
    <name evidence="2" type="ORF">LINF_330038700</name>
</gene>
<evidence type="ECO:0000313" key="2">
    <source>
        <dbReference type="EMBL" id="CAC9534509.1"/>
    </source>
</evidence>
<feature type="compositionally biased region" description="Polar residues" evidence="1">
    <location>
        <begin position="925"/>
        <end position="936"/>
    </location>
</feature>
<feature type="region of interest" description="Disordered" evidence="1">
    <location>
        <begin position="1244"/>
        <end position="1268"/>
    </location>
</feature>
<protein>
    <submittedName>
        <fullName evidence="2">Hypothetical_protein_-_conserved</fullName>
    </submittedName>
</protein>
<feature type="compositionally biased region" description="Polar residues" evidence="1">
    <location>
        <begin position="163"/>
        <end position="177"/>
    </location>
</feature>
<feature type="compositionally biased region" description="Polar residues" evidence="1">
    <location>
        <begin position="1083"/>
        <end position="1097"/>
    </location>
</feature>
<feature type="compositionally biased region" description="Polar residues" evidence="1">
    <location>
        <begin position="678"/>
        <end position="691"/>
    </location>
</feature>
<feature type="region of interest" description="Disordered" evidence="1">
    <location>
        <begin position="475"/>
        <end position="505"/>
    </location>
</feature>
<feature type="compositionally biased region" description="Low complexity" evidence="1">
    <location>
        <begin position="542"/>
        <end position="564"/>
    </location>
</feature>
<feature type="compositionally biased region" description="Polar residues" evidence="1">
    <location>
        <begin position="2135"/>
        <end position="2146"/>
    </location>
</feature>
<feature type="compositionally biased region" description="Low complexity" evidence="1">
    <location>
        <begin position="910"/>
        <end position="924"/>
    </location>
</feature>